<evidence type="ECO:0000256" key="5">
    <source>
        <dbReference type="ARBA" id="ARBA00022679"/>
    </source>
</evidence>
<reference evidence="13 14" key="1">
    <citation type="submission" date="2018-06" db="EMBL/GenBank/DDBJ databases">
        <authorList>
            <consortium name="Pathogen Informatics"/>
            <person name="Doyle S."/>
        </authorList>
    </citation>
    <scope>NUCLEOTIDE SEQUENCE [LARGE SCALE GENOMIC DNA]</scope>
    <source>
        <strain evidence="13 14">NCTC11807</strain>
    </source>
</reference>
<evidence type="ECO:0000256" key="1">
    <source>
        <dbReference type="ARBA" id="ARBA00001946"/>
    </source>
</evidence>
<keyword evidence="7 11" id="KW-0276">Fatty acid metabolism</keyword>
<dbReference type="HAMAP" id="MF_00101">
    <property type="entry name" value="AcpS"/>
    <property type="match status" value="1"/>
</dbReference>
<dbReference type="AlphaFoldDB" id="A0A380H0V4"/>
<dbReference type="NCBIfam" id="TIGR00556">
    <property type="entry name" value="pantethn_trn"/>
    <property type="match status" value="1"/>
</dbReference>
<feature type="binding site" evidence="11">
    <location>
        <position position="58"/>
    </location>
    <ligand>
        <name>Mg(2+)</name>
        <dbReference type="ChEBI" id="CHEBI:18420"/>
    </ligand>
</feature>
<dbReference type="GO" id="GO:0000287">
    <property type="term" value="F:magnesium ion binding"/>
    <property type="evidence" value="ECO:0007669"/>
    <property type="project" value="UniProtKB-UniRule"/>
</dbReference>
<evidence type="ECO:0000313" key="14">
    <source>
        <dbReference type="Proteomes" id="UP000255425"/>
    </source>
</evidence>
<comment type="cofactor">
    <cofactor evidence="1 11">
        <name>Mg(2+)</name>
        <dbReference type="ChEBI" id="CHEBI:18420"/>
    </cofactor>
</comment>
<dbReference type="EMBL" id="UHDZ01000001">
    <property type="protein sequence ID" value="SUM69978.1"/>
    <property type="molecule type" value="Genomic_DNA"/>
</dbReference>
<comment type="subcellular location">
    <subcellularLocation>
        <location evidence="11">Cytoplasm</location>
    </subcellularLocation>
</comment>
<protein>
    <recommendedName>
        <fullName evidence="11">Holo-[acyl-carrier-protein] synthase</fullName>
        <shortName evidence="11">Holo-ACP synthase</shortName>
        <ecNumber evidence="11">2.7.8.7</ecNumber>
    </recommendedName>
    <alternativeName>
        <fullName evidence="11">4'-phosphopantetheinyl transferase AcpS</fullName>
    </alternativeName>
</protein>
<keyword evidence="9 11" id="KW-0443">Lipid metabolism</keyword>
<proteinExistence type="inferred from homology"/>
<evidence type="ECO:0000256" key="3">
    <source>
        <dbReference type="ARBA" id="ARBA00022490"/>
    </source>
</evidence>
<dbReference type="InterPro" id="IPR050559">
    <property type="entry name" value="P-Pant_transferase_sf"/>
</dbReference>
<dbReference type="GeneID" id="63934620"/>
<evidence type="ECO:0000256" key="4">
    <source>
        <dbReference type="ARBA" id="ARBA00022516"/>
    </source>
</evidence>
<sequence length="120" mass="13912">MIYGIGIDIIEIKRIEKVRHQTKLIERVLTKEEKATYNHFTHDKRKLEFLAGRFTVKEAFSKALGTGLGQFVSFHDINCYNDKLGKPCIDYPGFKTHVSITHTENYAMSQVVLEKEDFCK</sequence>
<dbReference type="InterPro" id="IPR037143">
    <property type="entry name" value="4-PPantetheinyl_Trfase_dom_sf"/>
</dbReference>
<evidence type="ECO:0000256" key="10">
    <source>
        <dbReference type="ARBA" id="ARBA00023160"/>
    </source>
</evidence>
<keyword evidence="14" id="KW-1185">Reference proteome</keyword>
<evidence type="ECO:0000256" key="2">
    <source>
        <dbReference type="ARBA" id="ARBA00010990"/>
    </source>
</evidence>
<keyword evidence="3 11" id="KW-0963">Cytoplasm</keyword>
<dbReference type="GO" id="GO:0008897">
    <property type="term" value="F:holo-[acyl-carrier-protein] synthase activity"/>
    <property type="evidence" value="ECO:0007669"/>
    <property type="project" value="UniProtKB-UniRule"/>
</dbReference>
<evidence type="ECO:0000256" key="7">
    <source>
        <dbReference type="ARBA" id="ARBA00022832"/>
    </source>
</evidence>
<evidence type="ECO:0000256" key="6">
    <source>
        <dbReference type="ARBA" id="ARBA00022723"/>
    </source>
</evidence>
<feature type="binding site" evidence="11">
    <location>
        <position position="8"/>
    </location>
    <ligand>
        <name>Mg(2+)</name>
        <dbReference type="ChEBI" id="CHEBI:18420"/>
    </ligand>
</feature>
<accession>A0A380H0V4</accession>
<dbReference type="NCBIfam" id="TIGR00516">
    <property type="entry name" value="acpS"/>
    <property type="match status" value="1"/>
</dbReference>
<dbReference type="GO" id="GO:0006633">
    <property type="term" value="P:fatty acid biosynthetic process"/>
    <property type="evidence" value="ECO:0007669"/>
    <property type="project" value="UniProtKB-UniRule"/>
</dbReference>
<dbReference type="GO" id="GO:0005829">
    <property type="term" value="C:cytosol"/>
    <property type="evidence" value="ECO:0007669"/>
    <property type="project" value="TreeGrafter"/>
</dbReference>
<dbReference type="GO" id="GO:0019878">
    <property type="term" value="P:lysine biosynthetic process via aminoadipic acid"/>
    <property type="evidence" value="ECO:0007669"/>
    <property type="project" value="TreeGrafter"/>
</dbReference>
<keyword evidence="5 11" id="KW-0808">Transferase</keyword>
<gene>
    <name evidence="11 13" type="primary">acpS</name>
    <name evidence="13" type="ORF">NCTC11807_01000</name>
</gene>
<evidence type="ECO:0000256" key="9">
    <source>
        <dbReference type="ARBA" id="ARBA00023098"/>
    </source>
</evidence>
<name>A0A380H0V4_9STAP</name>
<keyword evidence="10 11" id="KW-0275">Fatty acid biosynthesis</keyword>
<dbReference type="InterPro" id="IPR004568">
    <property type="entry name" value="Ppantetheine-prot_Trfase_dom"/>
</dbReference>
<comment type="function">
    <text evidence="11">Transfers the 4'-phosphopantetheine moiety from coenzyme A to a Ser of acyl-carrier-protein.</text>
</comment>
<dbReference type="PANTHER" id="PTHR12215:SF10">
    <property type="entry name" value="L-AMINOADIPATE-SEMIALDEHYDE DEHYDROGENASE-PHOSPHOPANTETHEINYL TRANSFERASE"/>
    <property type="match status" value="1"/>
</dbReference>
<dbReference type="InterPro" id="IPR008278">
    <property type="entry name" value="4-PPantetheinyl_Trfase_dom"/>
</dbReference>
<evidence type="ECO:0000259" key="12">
    <source>
        <dbReference type="Pfam" id="PF01648"/>
    </source>
</evidence>
<dbReference type="Proteomes" id="UP000255425">
    <property type="component" value="Unassembled WGS sequence"/>
</dbReference>
<comment type="catalytic activity">
    <reaction evidence="11">
        <text>apo-[ACP] + CoA = holo-[ACP] + adenosine 3',5'-bisphosphate + H(+)</text>
        <dbReference type="Rhea" id="RHEA:12068"/>
        <dbReference type="Rhea" id="RHEA-COMP:9685"/>
        <dbReference type="Rhea" id="RHEA-COMP:9690"/>
        <dbReference type="ChEBI" id="CHEBI:15378"/>
        <dbReference type="ChEBI" id="CHEBI:29999"/>
        <dbReference type="ChEBI" id="CHEBI:57287"/>
        <dbReference type="ChEBI" id="CHEBI:58343"/>
        <dbReference type="ChEBI" id="CHEBI:64479"/>
        <dbReference type="EC" id="2.7.8.7"/>
    </reaction>
</comment>
<dbReference type="SUPFAM" id="SSF56214">
    <property type="entry name" value="4'-phosphopantetheinyl transferase"/>
    <property type="match status" value="1"/>
</dbReference>
<dbReference type="Pfam" id="PF01648">
    <property type="entry name" value="ACPS"/>
    <property type="match status" value="1"/>
</dbReference>
<evidence type="ECO:0000313" key="13">
    <source>
        <dbReference type="EMBL" id="SUM69978.1"/>
    </source>
</evidence>
<dbReference type="Gene3D" id="3.90.470.20">
    <property type="entry name" value="4'-phosphopantetheinyl transferase domain"/>
    <property type="match status" value="1"/>
</dbReference>
<evidence type="ECO:0000256" key="8">
    <source>
        <dbReference type="ARBA" id="ARBA00022842"/>
    </source>
</evidence>
<dbReference type="RefSeq" id="WP_115312956.1">
    <property type="nucleotide sequence ID" value="NZ_CP066042.1"/>
</dbReference>
<keyword evidence="4 11" id="KW-0444">Lipid biosynthesis</keyword>
<evidence type="ECO:0000256" key="11">
    <source>
        <dbReference type="HAMAP-Rule" id="MF_00101"/>
    </source>
</evidence>
<comment type="similarity">
    <text evidence="2">Belongs to the P-Pant transferase superfamily. Gsp/Sfp/HetI/AcpT family.</text>
</comment>
<dbReference type="EC" id="2.7.8.7" evidence="11"/>
<dbReference type="PANTHER" id="PTHR12215">
    <property type="entry name" value="PHOSPHOPANTETHEINE TRANSFERASE"/>
    <property type="match status" value="1"/>
</dbReference>
<organism evidence="13 14">
    <name type="scientific">Staphylococcus saccharolyticus</name>
    <dbReference type="NCBI Taxonomy" id="33028"/>
    <lineage>
        <taxon>Bacteria</taxon>
        <taxon>Bacillati</taxon>
        <taxon>Bacillota</taxon>
        <taxon>Bacilli</taxon>
        <taxon>Bacillales</taxon>
        <taxon>Staphylococcaceae</taxon>
        <taxon>Staphylococcus</taxon>
    </lineage>
</organism>
<comment type="similarity">
    <text evidence="11">Belongs to the P-Pant transferase superfamily. AcpS family.</text>
</comment>
<keyword evidence="8 11" id="KW-0460">Magnesium</keyword>
<dbReference type="InterPro" id="IPR002582">
    <property type="entry name" value="ACPS"/>
</dbReference>
<keyword evidence="6 11" id="KW-0479">Metal-binding</keyword>
<feature type="domain" description="4'-phosphopantetheinyl transferase" evidence="12">
    <location>
        <begin position="4"/>
        <end position="109"/>
    </location>
</feature>